<protein>
    <submittedName>
        <fullName evidence="2">Uncharacterized protein</fullName>
    </submittedName>
</protein>
<name>A0ABT8KVJ0_9BACT</name>
<sequence length="113" mass="13195">MQEDKKIKKEVEETLKSLDNIKGAQVDPFFYGRVMARIESEKEEKQQSNNWFLNMNVGIAATICMILINTYVVVDFINSARNNISEEDSYLESFADDYNLTVNTFYDQNMEEE</sequence>
<comment type="caution">
    <text evidence="2">The sequence shown here is derived from an EMBL/GenBank/DDBJ whole genome shotgun (WGS) entry which is preliminary data.</text>
</comment>
<proteinExistence type="predicted"/>
<dbReference type="RefSeq" id="WP_346754785.1">
    <property type="nucleotide sequence ID" value="NZ_JAUJEA010000013.1"/>
</dbReference>
<keyword evidence="3" id="KW-1185">Reference proteome</keyword>
<evidence type="ECO:0000313" key="2">
    <source>
        <dbReference type="EMBL" id="MDN5204761.1"/>
    </source>
</evidence>
<gene>
    <name evidence="2" type="ORF">QQ008_25450</name>
</gene>
<accession>A0ABT8KVJ0</accession>
<organism evidence="2 3">
    <name type="scientific">Splendidivirga corallicola</name>
    <dbReference type="NCBI Taxonomy" id="3051826"/>
    <lineage>
        <taxon>Bacteria</taxon>
        <taxon>Pseudomonadati</taxon>
        <taxon>Bacteroidota</taxon>
        <taxon>Cytophagia</taxon>
        <taxon>Cytophagales</taxon>
        <taxon>Splendidivirgaceae</taxon>
        <taxon>Splendidivirga</taxon>
    </lineage>
</organism>
<keyword evidence="1" id="KW-0812">Transmembrane</keyword>
<evidence type="ECO:0000256" key="1">
    <source>
        <dbReference type="SAM" id="Phobius"/>
    </source>
</evidence>
<evidence type="ECO:0000313" key="3">
    <source>
        <dbReference type="Proteomes" id="UP001172082"/>
    </source>
</evidence>
<reference evidence="2" key="1">
    <citation type="submission" date="2023-06" db="EMBL/GenBank/DDBJ databases">
        <title>Genomic of Parafulvivirga corallium.</title>
        <authorList>
            <person name="Wang G."/>
        </authorList>
    </citation>
    <scope>NUCLEOTIDE SEQUENCE</scope>
    <source>
        <strain evidence="2">BMA10</strain>
    </source>
</reference>
<dbReference type="Proteomes" id="UP001172082">
    <property type="component" value="Unassembled WGS sequence"/>
</dbReference>
<keyword evidence="1" id="KW-1133">Transmembrane helix</keyword>
<keyword evidence="1" id="KW-0472">Membrane</keyword>
<feature type="transmembrane region" description="Helical" evidence="1">
    <location>
        <begin position="51"/>
        <end position="74"/>
    </location>
</feature>
<dbReference type="EMBL" id="JAUJEA010000013">
    <property type="protein sequence ID" value="MDN5204761.1"/>
    <property type="molecule type" value="Genomic_DNA"/>
</dbReference>